<dbReference type="RefSeq" id="WP_289455011.1">
    <property type="nucleotide sequence ID" value="NZ_JAUCGQ010000001.1"/>
</dbReference>
<name>A0ABT7SGA1_9CELL</name>
<feature type="region of interest" description="Disordered" evidence="1">
    <location>
        <begin position="1"/>
        <end position="77"/>
    </location>
</feature>
<organism evidence="2 3">
    <name type="scientific">Cellulomonas alba</name>
    <dbReference type="NCBI Taxonomy" id="3053467"/>
    <lineage>
        <taxon>Bacteria</taxon>
        <taxon>Bacillati</taxon>
        <taxon>Actinomycetota</taxon>
        <taxon>Actinomycetes</taxon>
        <taxon>Micrococcales</taxon>
        <taxon>Cellulomonadaceae</taxon>
        <taxon>Cellulomonas</taxon>
    </lineage>
</organism>
<keyword evidence="3" id="KW-1185">Reference proteome</keyword>
<evidence type="ECO:0008006" key="4">
    <source>
        <dbReference type="Google" id="ProtNLM"/>
    </source>
</evidence>
<accession>A0ABT7SGA1</accession>
<proteinExistence type="predicted"/>
<sequence length="220" mass="22817">MTGPPGQAVAAESPPPQPGAPIATDPVTPPAGPPIVDPAMPGPGSPTEPDDAATPAAGTPVSADVPTPPSGHLAPPATPRVYADGSALSRYLAGAPAREAWLAWTEDHEAELVTTPLGLTELRRIAQPRGMDAHGTAHDVSSRIEVARFSDQTLRKASSVTSVLSPFLALHLGAALAHPDVVAVATYDVKLARVAAIYGLRVVTPGWPDKWWERDPTPWS</sequence>
<evidence type="ECO:0000256" key="1">
    <source>
        <dbReference type="SAM" id="MobiDB-lite"/>
    </source>
</evidence>
<evidence type="ECO:0000313" key="2">
    <source>
        <dbReference type="EMBL" id="MDM7855206.1"/>
    </source>
</evidence>
<gene>
    <name evidence="2" type="ORF">QRT04_09700</name>
</gene>
<evidence type="ECO:0000313" key="3">
    <source>
        <dbReference type="Proteomes" id="UP001529338"/>
    </source>
</evidence>
<dbReference type="EMBL" id="JAUCGQ010000001">
    <property type="protein sequence ID" value="MDM7855206.1"/>
    <property type="molecule type" value="Genomic_DNA"/>
</dbReference>
<comment type="caution">
    <text evidence="2">The sequence shown here is derived from an EMBL/GenBank/DDBJ whole genome shotgun (WGS) entry which is preliminary data.</text>
</comment>
<reference evidence="2 3" key="1">
    <citation type="submission" date="2023-06" db="EMBL/GenBank/DDBJ databases">
        <title>Cellulomonas sp. MW4 Whole genome sequence.</title>
        <authorList>
            <person name="Park S."/>
        </authorList>
    </citation>
    <scope>NUCLEOTIDE SEQUENCE [LARGE SCALE GENOMIC DNA]</scope>
    <source>
        <strain evidence="2 3">MW4</strain>
    </source>
</reference>
<protein>
    <recommendedName>
        <fullName evidence="4">PIN domain-containing protein</fullName>
    </recommendedName>
</protein>
<dbReference type="Proteomes" id="UP001529338">
    <property type="component" value="Unassembled WGS sequence"/>
</dbReference>
<feature type="compositionally biased region" description="Pro residues" evidence="1">
    <location>
        <begin position="27"/>
        <end position="46"/>
    </location>
</feature>